<dbReference type="PANTHER" id="PTHR12771:SF51">
    <property type="entry name" value="LD01482P"/>
    <property type="match status" value="1"/>
</dbReference>
<proteinExistence type="predicted"/>
<dbReference type="Pfam" id="PF04727">
    <property type="entry name" value="ELMO_CED12"/>
    <property type="match status" value="1"/>
</dbReference>
<keyword evidence="4" id="KW-1185">Reference proteome</keyword>
<dbReference type="GO" id="GO:0005096">
    <property type="term" value="F:GTPase activator activity"/>
    <property type="evidence" value="ECO:0007669"/>
    <property type="project" value="TreeGrafter"/>
</dbReference>
<reference evidence="3" key="1">
    <citation type="submission" date="2023-10" db="EMBL/GenBank/DDBJ databases">
        <title>Genome assembly of Pristionchus species.</title>
        <authorList>
            <person name="Yoshida K."/>
            <person name="Sommer R.J."/>
        </authorList>
    </citation>
    <scope>NUCLEOTIDE SEQUENCE</scope>
    <source>
        <strain evidence="3">RS5133</strain>
    </source>
</reference>
<evidence type="ECO:0000259" key="2">
    <source>
        <dbReference type="PROSITE" id="PS51335"/>
    </source>
</evidence>
<feature type="domain" description="ELMO" evidence="2">
    <location>
        <begin position="141"/>
        <end position="297"/>
    </location>
</feature>
<dbReference type="InterPro" id="IPR050868">
    <property type="entry name" value="ELMO_domain-containing"/>
</dbReference>
<feature type="coiled-coil region" evidence="1">
    <location>
        <begin position="103"/>
        <end position="130"/>
    </location>
</feature>
<dbReference type="Proteomes" id="UP001432322">
    <property type="component" value="Unassembled WGS sequence"/>
</dbReference>
<dbReference type="PANTHER" id="PTHR12771">
    <property type="entry name" value="ENGULFMENT AND CELL MOTILITY"/>
    <property type="match status" value="1"/>
</dbReference>
<dbReference type="InterPro" id="IPR006816">
    <property type="entry name" value="ELMO_dom"/>
</dbReference>
<evidence type="ECO:0000256" key="1">
    <source>
        <dbReference type="SAM" id="Coils"/>
    </source>
</evidence>
<evidence type="ECO:0000313" key="4">
    <source>
        <dbReference type="Proteomes" id="UP001432322"/>
    </source>
</evidence>
<keyword evidence="1" id="KW-0175">Coiled coil</keyword>
<dbReference type="EMBL" id="BTSY01000006">
    <property type="protein sequence ID" value="GMT32315.1"/>
    <property type="molecule type" value="Genomic_DNA"/>
</dbReference>
<protein>
    <recommendedName>
        <fullName evidence="2">ELMO domain-containing protein</fullName>
    </recommendedName>
</protein>
<dbReference type="AlphaFoldDB" id="A0AAV5WKZ8"/>
<comment type="caution">
    <text evidence="3">The sequence shown here is derived from an EMBL/GenBank/DDBJ whole genome shotgun (WGS) entry which is preliminary data.</text>
</comment>
<gene>
    <name evidence="3" type="ORF">PFISCL1PPCAC_23612</name>
</gene>
<accession>A0AAV5WKZ8</accession>
<sequence>FQMNAIVPYDDDSFIARLYTMCASIYEEFIEVLYTWLTRKGQLERALESSWSSRAAKMLNIEKALRQRATGGVRYNRVAPRSSVSTAEMVLEQANVTASGSDRERMRATVEKAMERMEAHEELCEQVETLRTTSYDPLNTQHSSFLSHLWDILNPADPIEGMKSKRWGEIGFQGSDPSTDFRGMGVLSLHQLIYFAEKEPERVRAVLSMSHHPTIGFPFAIAGINFTALARKFLQEGILKSHFYNTLDHPESIDDFHHAYIRIFLLFSEFYKRENPATIMEFNTIQLKFESTLRRELERNTANLDMISIDDL</sequence>
<evidence type="ECO:0000313" key="3">
    <source>
        <dbReference type="EMBL" id="GMT32315.1"/>
    </source>
</evidence>
<dbReference type="PROSITE" id="PS51335">
    <property type="entry name" value="ELMO"/>
    <property type="match status" value="1"/>
</dbReference>
<organism evidence="3 4">
    <name type="scientific">Pristionchus fissidentatus</name>
    <dbReference type="NCBI Taxonomy" id="1538716"/>
    <lineage>
        <taxon>Eukaryota</taxon>
        <taxon>Metazoa</taxon>
        <taxon>Ecdysozoa</taxon>
        <taxon>Nematoda</taxon>
        <taxon>Chromadorea</taxon>
        <taxon>Rhabditida</taxon>
        <taxon>Rhabditina</taxon>
        <taxon>Diplogasteromorpha</taxon>
        <taxon>Diplogasteroidea</taxon>
        <taxon>Neodiplogasteridae</taxon>
        <taxon>Pristionchus</taxon>
    </lineage>
</organism>
<name>A0AAV5WKZ8_9BILA</name>
<feature type="non-terminal residue" evidence="3">
    <location>
        <position position="1"/>
    </location>
</feature>